<dbReference type="eggNOG" id="ENOG502ZCD6">
    <property type="taxonomic scope" value="Bacteria"/>
</dbReference>
<dbReference type="Proteomes" id="UP000000556">
    <property type="component" value="Chromosome"/>
</dbReference>
<proteinExistence type="predicted"/>
<dbReference type="EMBL" id="AE015451">
    <property type="protein sequence ID" value="AAN68181.1"/>
    <property type="molecule type" value="Genomic_DNA"/>
</dbReference>
<dbReference type="BioCyc" id="PPUT160488:G1G01-2754-MONOMER"/>
<dbReference type="AlphaFoldDB" id="Q88JS6"/>
<dbReference type="HOGENOM" id="CLU_1465736_0_0_6"/>
<name>Q88JS6_PSEPK</name>
<evidence type="ECO:0000313" key="1">
    <source>
        <dbReference type="EMBL" id="AAN68181.1"/>
    </source>
</evidence>
<accession>Q88JS6</accession>
<gene>
    <name evidence="1" type="ordered locus">PP_2572</name>
</gene>
<reference evidence="1 2" key="2">
    <citation type="journal article" date="2016" name="Environ. Microbiol.">
        <title>The revisited genome of Pseudomonas putida KT2440 enlightens its value as a robust metabolic chassis.</title>
        <authorList>
            <person name="Belda E."/>
            <person name="van Heck R.G."/>
            <person name="Lopez-Sanchez M.J."/>
            <person name="Cruveiller S."/>
            <person name="Barbe V."/>
            <person name="Fraser C."/>
            <person name="Klenk H.P."/>
            <person name="Petersen J."/>
            <person name="Morgat A."/>
            <person name="Nikel P.I."/>
            <person name="Vallenet D."/>
            <person name="Rouy Z."/>
            <person name="Sekowska A."/>
            <person name="Martins Dos Santos V.A."/>
            <person name="de Lorenzo V."/>
            <person name="Danchin A."/>
            <person name="Medigue C."/>
        </authorList>
    </citation>
    <scope>NUCLEOTIDE SEQUENCE [LARGE SCALE GENOMIC DNA]</scope>
    <source>
        <strain evidence="2">ATCC 47054 / DSM 6125 / CFBP 8728 / NCIMB 11950 / KT2440</strain>
    </source>
</reference>
<organism evidence="1 2">
    <name type="scientific">Pseudomonas putida (strain ATCC 47054 / DSM 6125 / CFBP 8728 / NCIMB 11950 / KT2440)</name>
    <dbReference type="NCBI Taxonomy" id="160488"/>
    <lineage>
        <taxon>Bacteria</taxon>
        <taxon>Pseudomonadati</taxon>
        <taxon>Pseudomonadota</taxon>
        <taxon>Gammaproteobacteria</taxon>
        <taxon>Pseudomonadales</taxon>
        <taxon>Pseudomonadaceae</taxon>
        <taxon>Pseudomonas</taxon>
    </lineage>
</organism>
<dbReference type="OrthoDB" id="654004at2"/>
<dbReference type="PaxDb" id="160488-PP_2572"/>
<reference evidence="1 2" key="1">
    <citation type="journal article" date="2002" name="Environ. Microbiol.">
        <title>Complete genome sequence and comparative analysis of the metabolically versatile Pseudomonas putida KT2440.</title>
        <authorList>
            <person name="Nelson K.E."/>
            <person name="Weinel C."/>
            <person name="Paulsen I.T."/>
            <person name="Dodson R.J."/>
            <person name="Hilbert H."/>
            <person name="Martins dos Santos V.A."/>
            <person name="Fouts D.E."/>
            <person name="Gill S.R."/>
            <person name="Pop M."/>
            <person name="Holmes M."/>
            <person name="Brinkac L."/>
            <person name="Beanan M."/>
            <person name="DeBoy R.T."/>
            <person name="Daugherty S."/>
            <person name="Kolonay J."/>
            <person name="Madupu R."/>
            <person name="Nelson W."/>
            <person name="White O."/>
            <person name="Peterson J."/>
            <person name="Khouri H."/>
            <person name="Hance I."/>
            <person name="Chris Lee P."/>
            <person name="Holtzapple E."/>
            <person name="Scanlan D."/>
            <person name="Tran K."/>
            <person name="Moazzez A."/>
            <person name="Utterback T."/>
            <person name="Rizzo M."/>
            <person name="Lee K."/>
            <person name="Kosack D."/>
            <person name="Moestl D."/>
            <person name="Wedler H."/>
            <person name="Lauber J."/>
            <person name="Stjepandic D."/>
            <person name="Hoheisel J."/>
            <person name="Straetz M."/>
            <person name="Heim S."/>
            <person name="Kiewitz C."/>
            <person name="Eisen J.A."/>
            <person name="Timmis K.N."/>
            <person name="Dusterhoft A."/>
            <person name="Tummler B."/>
            <person name="Fraser C.M."/>
        </authorList>
    </citation>
    <scope>NUCLEOTIDE SEQUENCE [LARGE SCALE GENOMIC DNA]</scope>
    <source>
        <strain evidence="2">ATCC 47054 / DSM 6125 / CFBP 8728 / NCIMB 11950 / KT2440</strain>
    </source>
</reference>
<dbReference type="KEGG" id="ppu:PP_2572"/>
<dbReference type="STRING" id="160488.PP_2572"/>
<evidence type="ECO:0000313" key="2">
    <source>
        <dbReference type="Proteomes" id="UP000000556"/>
    </source>
</evidence>
<protein>
    <submittedName>
        <fullName evidence="1">Uncharacterized protein</fullName>
    </submittedName>
</protein>
<sequence length="215" mass="24410">MRQLDPDCPEALAGCPYPNAHPQGKKMRHEFSEVLNDLVDYFLLGDIQLLERFKQDHQLPDDLAGAFTHGDSGDQAVREGIVLPLAGVDNLPYRILFTLDNHTPALREAGSRLKHRRNGYVLRVEHGALMLYTWRILQHFTPKTLGDLMARYQVPGRPIIELDNGWYDVEVLAGALVRDGLYEPAFEFVLKKRWSRGEATAVDTGYAFGLRGYFD</sequence>
<dbReference type="PATRIC" id="fig|160488.4.peg.2730"/>
<keyword evidence="2" id="KW-1185">Reference proteome</keyword>